<accession>A0A2U1CD47</accession>
<sequence>MCWSNSNWCGCGCNRWGRRCGCGCSRWDCGCGCTGNGSGNSNGSDPTWRCRWVCTPNWSTNSTALTDAASDLATTDSLPFGADFFTGDSGCGCSG</sequence>
<name>A0A2U1CD47_9FIRM</name>
<protein>
    <submittedName>
        <fullName evidence="1">Uncharacterized protein</fullName>
    </submittedName>
</protein>
<dbReference type="AlphaFoldDB" id="A0A2U1CD47"/>
<evidence type="ECO:0000313" key="2">
    <source>
        <dbReference type="Proteomes" id="UP000245778"/>
    </source>
</evidence>
<organism evidence="1 2">
    <name type="scientific">Intestinimonas butyriciproducens</name>
    <dbReference type="NCBI Taxonomy" id="1297617"/>
    <lineage>
        <taxon>Bacteria</taxon>
        <taxon>Bacillati</taxon>
        <taxon>Bacillota</taxon>
        <taxon>Clostridia</taxon>
        <taxon>Eubacteriales</taxon>
        <taxon>Intestinimonas</taxon>
    </lineage>
</organism>
<comment type="caution">
    <text evidence="1">The sequence shown here is derived from an EMBL/GenBank/DDBJ whole genome shotgun (WGS) entry which is preliminary data.</text>
</comment>
<gene>
    <name evidence="1" type="ORF">C7373_103127</name>
</gene>
<dbReference type="EMBL" id="QEKK01000003">
    <property type="protein sequence ID" value="PVY58839.1"/>
    <property type="molecule type" value="Genomic_DNA"/>
</dbReference>
<reference evidence="1 2" key="1">
    <citation type="submission" date="2018-04" db="EMBL/GenBank/DDBJ databases">
        <title>Genomic Encyclopedia of Type Strains, Phase IV (KMG-IV): sequencing the most valuable type-strain genomes for metagenomic binning, comparative biology and taxonomic classification.</title>
        <authorList>
            <person name="Goeker M."/>
        </authorList>
    </citation>
    <scope>NUCLEOTIDE SEQUENCE [LARGE SCALE GENOMIC DNA]</scope>
    <source>
        <strain evidence="1 2">DSM 26588</strain>
    </source>
</reference>
<dbReference type="GeneID" id="93229792"/>
<proteinExistence type="predicted"/>
<dbReference type="RefSeq" id="WP_116721847.1">
    <property type="nucleotide sequence ID" value="NZ_CP011524.1"/>
</dbReference>
<evidence type="ECO:0000313" key="1">
    <source>
        <dbReference type="EMBL" id="PVY58839.1"/>
    </source>
</evidence>
<dbReference type="Proteomes" id="UP000245778">
    <property type="component" value="Unassembled WGS sequence"/>
</dbReference>